<name>A0AAJ1X6T9_9RHOB</name>
<reference evidence="3" key="2">
    <citation type="submission" date="2023-04" db="EMBL/GenBank/DDBJ databases">
        <title>'Rhodoalgimonas zhirmunskyi' gen. nov., isolated from a red alga.</title>
        <authorList>
            <person name="Nedashkovskaya O.I."/>
            <person name="Otstavnykh N.Y."/>
            <person name="Bystritskaya E.P."/>
            <person name="Balabanova L.A."/>
            <person name="Isaeva M.P."/>
        </authorList>
    </citation>
    <scope>NUCLEOTIDE SEQUENCE</scope>
    <source>
        <strain evidence="3">10Alg 79</strain>
    </source>
</reference>
<gene>
    <name evidence="3" type="ORF">NOI20_06890</name>
</gene>
<evidence type="ECO:0000256" key="2">
    <source>
        <dbReference type="SAM" id="Phobius"/>
    </source>
</evidence>
<dbReference type="RefSeq" id="WP_317625411.1">
    <property type="nucleotide sequence ID" value="NZ_JANFFA010000001.1"/>
</dbReference>
<dbReference type="EMBL" id="JANFFA010000001">
    <property type="protein sequence ID" value="MDQ2093832.1"/>
    <property type="molecule type" value="Genomic_DNA"/>
</dbReference>
<feature type="compositionally biased region" description="Pro residues" evidence="1">
    <location>
        <begin position="12"/>
        <end position="26"/>
    </location>
</feature>
<dbReference type="Proteomes" id="UP001227162">
    <property type="component" value="Unassembled WGS sequence"/>
</dbReference>
<dbReference type="AlphaFoldDB" id="A0AAJ1X6T9"/>
<evidence type="ECO:0000256" key="1">
    <source>
        <dbReference type="SAM" id="MobiDB-lite"/>
    </source>
</evidence>
<evidence type="ECO:0000313" key="3">
    <source>
        <dbReference type="EMBL" id="MDQ2093832.1"/>
    </source>
</evidence>
<reference evidence="3" key="1">
    <citation type="submission" date="2022-07" db="EMBL/GenBank/DDBJ databases">
        <authorList>
            <person name="Otstavnykh N."/>
            <person name="Isaeva M."/>
            <person name="Bystritskaya E."/>
        </authorList>
    </citation>
    <scope>NUCLEOTIDE SEQUENCE</scope>
    <source>
        <strain evidence="3">10Alg 79</strain>
    </source>
</reference>
<feature type="transmembrane region" description="Helical" evidence="2">
    <location>
        <begin position="56"/>
        <end position="73"/>
    </location>
</feature>
<keyword evidence="2" id="KW-1133">Transmembrane helix</keyword>
<evidence type="ECO:0000313" key="4">
    <source>
        <dbReference type="Proteomes" id="UP001227162"/>
    </source>
</evidence>
<keyword evidence="2" id="KW-0472">Membrane</keyword>
<accession>A0AAJ1X6T9</accession>
<proteinExistence type="predicted"/>
<keyword evidence="4" id="KW-1185">Reference proteome</keyword>
<feature type="region of interest" description="Disordered" evidence="1">
    <location>
        <begin position="1"/>
        <end position="27"/>
    </location>
</feature>
<organism evidence="3 4">
    <name type="scientific">Rhodalgimonas zhirmunskyi</name>
    <dbReference type="NCBI Taxonomy" id="2964767"/>
    <lineage>
        <taxon>Bacteria</taxon>
        <taxon>Pseudomonadati</taxon>
        <taxon>Pseudomonadota</taxon>
        <taxon>Alphaproteobacteria</taxon>
        <taxon>Rhodobacterales</taxon>
        <taxon>Roseobacteraceae</taxon>
        <taxon>Rhodalgimonas</taxon>
    </lineage>
</organism>
<keyword evidence="2" id="KW-0812">Transmembrane</keyword>
<protein>
    <submittedName>
        <fullName evidence="3">Aspartate carbamoyltransferase catalytic subunit</fullName>
    </submittedName>
</protein>
<sequence length="207" mass="22789">MSERITDDATDLPPPAPAKAAPPAPPGWEGILDPGERILWQGKPVRGIDGDDFNPMRSAMGVLMTGFAIFWLTKLNTMPDMKDGAPIKAFMSLFGLFFVAMGINTAGGYMIGNALKRARTHYTLTDRRAFIASSTLWGKKSLKSYAIGPKTPLEYDGAEPGTILFARETRQSSKGRHYTVTAGFRRIADSRAVYRKIRDVQTGEMTR</sequence>
<feature type="transmembrane region" description="Helical" evidence="2">
    <location>
        <begin position="93"/>
        <end position="112"/>
    </location>
</feature>
<comment type="caution">
    <text evidence="3">The sequence shown here is derived from an EMBL/GenBank/DDBJ whole genome shotgun (WGS) entry which is preliminary data.</text>
</comment>